<keyword evidence="3" id="KW-1185">Reference proteome</keyword>
<dbReference type="Gene3D" id="3.30.70.270">
    <property type="match status" value="1"/>
</dbReference>
<evidence type="ECO:0000313" key="2">
    <source>
        <dbReference type="EMBL" id="KAE9542506.1"/>
    </source>
</evidence>
<dbReference type="Pfam" id="PF00078">
    <property type="entry name" value="RVT_1"/>
    <property type="match status" value="1"/>
</dbReference>
<reference evidence="2 3" key="1">
    <citation type="submission" date="2019-08" db="EMBL/GenBank/DDBJ databases">
        <title>The genome of the soybean aphid Biotype 1, its phylome, world population structure and adaptation to the North American continent.</title>
        <authorList>
            <person name="Giordano R."/>
            <person name="Donthu R.K."/>
            <person name="Hernandez A.G."/>
            <person name="Wright C.L."/>
            <person name="Zimin A.V."/>
        </authorList>
    </citation>
    <scope>NUCLEOTIDE SEQUENCE [LARGE SCALE GENOMIC DNA]</scope>
    <source>
        <tissue evidence="2">Whole aphids</tissue>
    </source>
</reference>
<organism evidence="2 3">
    <name type="scientific">Aphis glycines</name>
    <name type="common">Soybean aphid</name>
    <dbReference type="NCBI Taxonomy" id="307491"/>
    <lineage>
        <taxon>Eukaryota</taxon>
        <taxon>Metazoa</taxon>
        <taxon>Ecdysozoa</taxon>
        <taxon>Arthropoda</taxon>
        <taxon>Hexapoda</taxon>
        <taxon>Insecta</taxon>
        <taxon>Pterygota</taxon>
        <taxon>Neoptera</taxon>
        <taxon>Paraneoptera</taxon>
        <taxon>Hemiptera</taxon>
        <taxon>Sternorrhyncha</taxon>
        <taxon>Aphidomorpha</taxon>
        <taxon>Aphidoidea</taxon>
        <taxon>Aphididae</taxon>
        <taxon>Aphidini</taxon>
        <taxon>Aphis</taxon>
        <taxon>Aphis</taxon>
    </lineage>
</organism>
<feature type="domain" description="Reverse transcriptase" evidence="1">
    <location>
        <begin position="534"/>
        <end position="802"/>
    </location>
</feature>
<dbReference type="PROSITE" id="PS50878">
    <property type="entry name" value="RT_POL"/>
    <property type="match status" value="1"/>
</dbReference>
<dbReference type="CDD" id="cd01650">
    <property type="entry name" value="RT_nLTR_like"/>
    <property type="match status" value="1"/>
</dbReference>
<sequence>MVKKPPKNKPRIWIDKTDKQLEQGNGINLGSWNVRTLNTPGALQYVLDTVRSYKIQILALQEVRWPNKGSVTKENMTLFYSGTDNGARENGVGIIVHDCLLPHVKIFEPVNDRICYILLKGKYFEIAVISCYGPTEEKEDEKKDKFYEELEEVYDRLPRHSIKVFLGDFNAKIGRETMYRPTIGKESLHEYSNDNGTRLINMAMSKELVISSTYFPRKNIHKHTWVSPNGLTKNQIDHVMISKKHMSCISNVRSYRGADADTDHYLIISHFRIRLSSKWKRSSKTNNSKFNVEILRDQEIANQYEKLVQKEIRKNSGKDSTEDIENQWNRTKQIITNCASVVIGNAPKREGRRWFNDKCRNAIKKRFELRKKLLQNPSEENKVIYENWRKETHKLLRREKRTDMKARIAEIEENRKNPKKFFENSKQIKEGFKPQVKILLNEKGELVTDKKEIVELFKKHFETLLNRQEQGSTNEEMTYYTVEPDIGEPKQEEVARIIETLKNNKSPSENKIPAELLKKGGKDLINTLHGIISEVWKRETMPEEWNTAILCPIFKKGDPMLVSNYRGISLLDTGYKVFTSLLLERINPYATEIVGEYQCGFRKGKSTVDHIHTIRQIAEKHYEYNKDLHLVFIDFKQAYDSINRKELWRVLRCLDIPQKYIDLIKMCNSKTNLKVKYQQEMSEKFEVKSGLRQGDALSPMLFNIALEWVVRTANETRKMEVGEIETILAYADDVIILGNSRNEVKQTTIKFLEAGKIMGLEVNQEKTKYMCISRNDRNDLNLKVDPYIFEKVEAFKYLGININSKNNVHEEIKERVASANRCYYSLLKLFRSKLLSRESKVTLYTSYLRPVLTYGCETWATTKGDYAKLCTTERKVLRKIFGPVYNTETRTYERRHNNDLQNLYGRPNILSYSRSKRIEWAGHVWRAEGKIIKRVTEGRIVGKRPVGRPRTRWKDVIVKDLKMIHDNVKMEDANNKARWNEIMVAAMDLHGPLSC</sequence>
<protein>
    <recommendedName>
        <fullName evidence="1">Reverse transcriptase domain-containing protein</fullName>
    </recommendedName>
</protein>
<gene>
    <name evidence="2" type="ORF">AGLY_003367</name>
</gene>
<dbReference type="EMBL" id="VYZN01000010">
    <property type="protein sequence ID" value="KAE9542506.1"/>
    <property type="molecule type" value="Genomic_DNA"/>
</dbReference>
<evidence type="ECO:0000313" key="3">
    <source>
        <dbReference type="Proteomes" id="UP000475862"/>
    </source>
</evidence>
<dbReference type="InterPro" id="IPR005135">
    <property type="entry name" value="Endo/exonuclease/phosphatase"/>
</dbReference>
<dbReference type="GO" id="GO:0071897">
    <property type="term" value="P:DNA biosynthetic process"/>
    <property type="evidence" value="ECO:0007669"/>
    <property type="project" value="UniProtKB-ARBA"/>
</dbReference>
<name>A0A6G0U2Q1_APHGL</name>
<dbReference type="InterPro" id="IPR043502">
    <property type="entry name" value="DNA/RNA_pol_sf"/>
</dbReference>
<dbReference type="OrthoDB" id="6621896at2759"/>
<proteinExistence type="predicted"/>
<dbReference type="PANTHER" id="PTHR47027:SF20">
    <property type="entry name" value="REVERSE TRANSCRIPTASE-LIKE PROTEIN WITH RNA-DIRECTED DNA POLYMERASE DOMAIN"/>
    <property type="match status" value="1"/>
</dbReference>
<dbReference type="InterPro" id="IPR000477">
    <property type="entry name" value="RT_dom"/>
</dbReference>
<dbReference type="Gene3D" id="3.60.10.10">
    <property type="entry name" value="Endonuclease/exonuclease/phosphatase"/>
    <property type="match status" value="1"/>
</dbReference>
<dbReference type="Pfam" id="PF03372">
    <property type="entry name" value="Exo_endo_phos"/>
    <property type="match status" value="1"/>
</dbReference>
<dbReference type="SUPFAM" id="SSF56672">
    <property type="entry name" value="DNA/RNA polymerases"/>
    <property type="match status" value="1"/>
</dbReference>
<dbReference type="SUPFAM" id="SSF56219">
    <property type="entry name" value="DNase I-like"/>
    <property type="match status" value="1"/>
</dbReference>
<dbReference type="CDD" id="cd09076">
    <property type="entry name" value="L1-EN"/>
    <property type="match status" value="1"/>
</dbReference>
<dbReference type="PANTHER" id="PTHR47027">
    <property type="entry name" value="REVERSE TRANSCRIPTASE DOMAIN-CONTAINING PROTEIN"/>
    <property type="match status" value="1"/>
</dbReference>
<dbReference type="InterPro" id="IPR036691">
    <property type="entry name" value="Endo/exonu/phosph_ase_sf"/>
</dbReference>
<dbReference type="GO" id="GO:0003824">
    <property type="term" value="F:catalytic activity"/>
    <property type="evidence" value="ECO:0007669"/>
    <property type="project" value="InterPro"/>
</dbReference>
<comment type="caution">
    <text evidence="2">The sequence shown here is derived from an EMBL/GenBank/DDBJ whole genome shotgun (WGS) entry which is preliminary data.</text>
</comment>
<dbReference type="AlphaFoldDB" id="A0A6G0U2Q1"/>
<dbReference type="InterPro" id="IPR043128">
    <property type="entry name" value="Rev_trsase/Diguanyl_cyclase"/>
</dbReference>
<dbReference type="Proteomes" id="UP000475862">
    <property type="component" value="Unassembled WGS sequence"/>
</dbReference>
<evidence type="ECO:0000259" key="1">
    <source>
        <dbReference type="PROSITE" id="PS50878"/>
    </source>
</evidence>
<accession>A0A6G0U2Q1</accession>